<name>A0AAE0YB01_9GAST</name>
<reference evidence="1" key="1">
    <citation type="journal article" date="2023" name="G3 (Bethesda)">
        <title>A reference genome for the long-term kleptoplast-retaining sea slug Elysia crispata morphotype clarki.</title>
        <authorList>
            <person name="Eastman K.E."/>
            <person name="Pendleton A.L."/>
            <person name="Shaikh M.A."/>
            <person name="Suttiyut T."/>
            <person name="Ogas R."/>
            <person name="Tomko P."/>
            <person name="Gavelis G."/>
            <person name="Widhalm J.R."/>
            <person name="Wisecaver J.H."/>
        </authorList>
    </citation>
    <scope>NUCLEOTIDE SEQUENCE</scope>
    <source>
        <strain evidence="1">ECLA1</strain>
    </source>
</reference>
<dbReference type="Proteomes" id="UP001283361">
    <property type="component" value="Unassembled WGS sequence"/>
</dbReference>
<dbReference type="AlphaFoldDB" id="A0AAE0YB01"/>
<protein>
    <submittedName>
        <fullName evidence="1">Uncharacterized protein</fullName>
    </submittedName>
</protein>
<dbReference type="EMBL" id="JAWDGP010006542">
    <property type="protein sequence ID" value="KAK3739239.1"/>
    <property type="molecule type" value="Genomic_DNA"/>
</dbReference>
<keyword evidence="2" id="KW-1185">Reference proteome</keyword>
<proteinExistence type="predicted"/>
<evidence type="ECO:0000313" key="2">
    <source>
        <dbReference type="Proteomes" id="UP001283361"/>
    </source>
</evidence>
<comment type="caution">
    <text evidence="1">The sequence shown here is derived from an EMBL/GenBank/DDBJ whole genome shotgun (WGS) entry which is preliminary data.</text>
</comment>
<sequence length="197" mass="22151">MFVVSSIHSWCSYLCQRPTMDYIKLASAGVVTLGAATAYYLLQGPDAPVFPVDLDQQTKILPHRESSLFRDPLMFRVTDASCERAGPRSTTRAWHLKNRVSLPGESDTERAKIDLARAFYIAGETKRMNGRRLERTRQCPYMAAQKVEFMQSKSRCSQSQSRRSCYRPIQTLHCSGTTRKLDGVAPAGGRSRPCRVA</sequence>
<evidence type="ECO:0000313" key="1">
    <source>
        <dbReference type="EMBL" id="KAK3739239.1"/>
    </source>
</evidence>
<gene>
    <name evidence="1" type="ORF">RRG08_008100</name>
</gene>
<accession>A0AAE0YB01</accession>
<organism evidence="1 2">
    <name type="scientific">Elysia crispata</name>
    <name type="common">lettuce slug</name>
    <dbReference type="NCBI Taxonomy" id="231223"/>
    <lineage>
        <taxon>Eukaryota</taxon>
        <taxon>Metazoa</taxon>
        <taxon>Spiralia</taxon>
        <taxon>Lophotrochozoa</taxon>
        <taxon>Mollusca</taxon>
        <taxon>Gastropoda</taxon>
        <taxon>Heterobranchia</taxon>
        <taxon>Euthyneura</taxon>
        <taxon>Panpulmonata</taxon>
        <taxon>Sacoglossa</taxon>
        <taxon>Placobranchoidea</taxon>
        <taxon>Plakobranchidae</taxon>
        <taxon>Elysia</taxon>
    </lineage>
</organism>